<gene>
    <name evidence="1" type="ORF">BDP81DRAFT_491264</name>
</gene>
<dbReference type="GeneID" id="85480168"/>
<protein>
    <submittedName>
        <fullName evidence="1">Uncharacterized protein</fullName>
    </submittedName>
</protein>
<name>A0AAI9ZSK3_9PEZI</name>
<dbReference type="AlphaFoldDB" id="A0AAI9ZSK3"/>
<dbReference type="EMBL" id="JAHMHQ010000012">
    <property type="protein sequence ID" value="KAK1635897.1"/>
    <property type="molecule type" value="Genomic_DNA"/>
</dbReference>
<accession>A0AAI9ZSK3</accession>
<dbReference type="RefSeq" id="XP_060444504.1">
    <property type="nucleotide sequence ID" value="XM_060595306.1"/>
</dbReference>
<evidence type="ECO:0000313" key="2">
    <source>
        <dbReference type="Proteomes" id="UP001243989"/>
    </source>
</evidence>
<dbReference type="Proteomes" id="UP001243989">
    <property type="component" value="Unassembled WGS sequence"/>
</dbReference>
<keyword evidence="2" id="KW-1185">Reference proteome</keyword>
<organism evidence="1 2">
    <name type="scientific">Colletotrichum phormii</name>
    <dbReference type="NCBI Taxonomy" id="359342"/>
    <lineage>
        <taxon>Eukaryota</taxon>
        <taxon>Fungi</taxon>
        <taxon>Dikarya</taxon>
        <taxon>Ascomycota</taxon>
        <taxon>Pezizomycotina</taxon>
        <taxon>Sordariomycetes</taxon>
        <taxon>Hypocreomycetidae</taxon>
        <taxon>Glomerellales</taxon>
        <taxon>Glomerellaceae</taxon>
        <taxon>Colletotrichum</taxon>
        <taxon>Colletotrichum acutatum species complex</taxon>
    </lineage>
</organism>
<proteinExistence type="predicted"/>
<sequence length="347" mass="39920">VEDYLTKTTAVFPPREYLCLSSRIDPQLSFKGQPVSPRFNAANLTGSERKRLLRAFLRYYLTSLMNCDIQQLCKQALHRYSGRNFQQWDLPAVLCVCTYLDTLYVAMFAQCGDSWLPEVTLGSPSSQSPGLLYPDSLCVDCGAYTYDFGCSPSLISGLEPYGFDLVTILLRTARAGQLGRDRLKQWFDDIRPGHGSRRGGVLYQSLDLGSFGAVKEGFQDGPGMYQILHSRITLKLLTTYEQRAWVFFDDARFYPSASLIGKPHLPTEIEAKDERFETIQKHEAYRYHAWGARVRHRSQKWHNKKSRGKTRIEDYQDSKLEKDCQVPLPDIVYATQFTTLRPFWEWD</sequence>
<reference evidence="1" key="1">
    <citation type="submission" date="2021-06" db="EMBL/GenBank/DDBJ databases">
        <title>Comparative genomics, transcriptomics and evolutionary studies reveal genomic signatures of adaptation to plant cell wall in hemibiotrophic fungi.</title>
        <authorList>
            <consortium name="DOE Joint Genome Institute"/>
            <person name="Baroncelli R."/>
            <person name="Diaz J.F."/>
            <person name="Benocci T."/>
            <person name="Peng M."/>
            <person name="Battaglia E."/>
            <person name="Haridas S."/>
            <person name="Andreopoulos W."/>
            <person name="Labutti K."/>
            <person name="Pangilinan J."/>
            <person name="Floch G.L."/>
            <person name="Makela M.R."/>
            <person name="Henrissat B."/>
            <person name="Grigoriev I.V."/>
            <person name="Crouch J.A."/>
            <person name="De Vries R.P."/>
            <person name="Sukno S.A."/>
            <person name="Thon M.R."/>
        </authorList>
    </citation>
    <scope>NUCLEOTIDE SEQUENCE</scope>
    <source>
        <strain evidence="1">CBS 102054</strain>
    </source>
</reference>
<comment type="caution">
    <text evidence="1">The sequence shown here is derived from an EMBL/GenBank/DDBJ whole genome shotgun (WGS) entry which is preliminary data.</text>
</comment>
<feature type="non-terminal residue" evidence="1">
    <location>
        <position position="1"/>
    </location>
</feature>
<evidence type="ECO:0000313" key="1">
    <source>
        <dbReference type="EMBL" id="KAK1635897.1"/>
    </source>
</evidence>